<gene>
    <name evidence="1" type="ordered locus">Amet_1309</name>
</gene>
<sequence>MELFSNHYITCKVVYYKDDKILSNGDNLVSDLEFEARRDFIVPNGYAHITSRIYSVYETGNMYTGSFSYEDFTPYSTDNALIIEIERAGYSYIDRYYQNINGDVTSWMRWEDPVTGLTTPRTLGDGPDDEYYGPHYLVIDLDTNQVVDFVSVFNYFYVIHGRIPTMSNLTQIN</sequence>
<dbReference type="EMBL" id="CP000724">
    <property type="protein sequence ID" value="ABR47513.1"/>
    <property type="molecule type" value="Genomic_DNA"/>
</dbReference>
<evidence type="ECO:0000313" key="2">
    <source>
        <dbReference type="Proteomes" id="UP000001572"/>
    </source>
</evidence>
<dbReference type="OrthoDB" id="2535957at2"/>
<accession>A6TMU5</accession>
<proteinExistence type="predicted"/>
<reference evidence="2" key="1">
    <citation type="journal article" date="2016" name="Genome Announc.">
        <title>Complete genome sequence of Alkaliphilus metalliredigens strain QYMF, an alkaliphilic and metal-reducing bacterium isolated from borax-contaminated leachate ponds.</title>
        <authorList>
            <person name="Hwang C."/>
            <person name="Copeland A."/>
            <person name="Lucas S."/>
            <person name="Lapidus A."/>
            <person name="Barry K."/>
            <person name="Detter J.C."/>
            <person name="Glavina Del Rio T."/>
            <person name="Hammon N."/>
            <person name="Israni S."/>
            <person name="Dalin E."/>
            <person name="Tice H."/>
            <person name="Pitluck S."/>
            <person name="Chertkov O."/>
            <person name="Brettin T."/>
            <person name="Bruce D."/>
            <person name="Han C."/>
            <person name="Schmutz J."/>
            <person name="Larimer F."/>
            <person name="Land M.L."/>
            <person name="Hauser L."/>
            <person name="Kyrpides N."/>
            <person name="Mikhailova N."/>
            <person name="Ye Q."/>
            <person name="Zhou J."/>
            <person name="Richardson P."/>
            <person name="Fields M.W."/>
        </authorList>
    </citation>
    <scope>NUCLEOTIDE SEQUENCE [LARGE SCALE GENOMIC DNA]</scope>
    <source>
        <strain evidence="2">QYMF</strain>
    </source>
</reference>
<evidence type="ECO:0000313" key="1">
    <source>
        <dbReference type="EMBL" id="ABR47513.1"/>
    </source>
</evidence>
<protein>
    <submittedName>
        <fullName evidence="1">Uncharacterized protein</fullName>
    </submittedName>
</protein>
<dbReference type="HOGENOM" id="CLU_1544418_0_0_9"/>
<dbReference type="KEGG" id="amt:Amet_1309"/>
<organism evidence="1 2">
    <name type="scientific">Alkaliphilus metalliredigens (strain QYMF)</name>
    <dbReference type="NCBI Taxonomy" id="293826"/>
    <lineage>
        <taxon>Bacteria</taxon>
        <taxon>Bacillati</taxon>
        <taxon>Bacillota</taxon>
        <taxon>Clostridia</taxon>
        <taxon>Peptostreptococcales</taxon>
        <taxon>Natronincolaceae</taxon>
        <taxon>Alkaliphilus</taxon>
    </lineage>
</organism>
<name>A6TMU5_ALKMQ</name>
<dbReference type="RefSeq" id="WP_012062554.1">
    <property type="nucleotide sequence ID" value="NC_009633.1"/>
</dbReference>
<dbReference type="eggNOG" id="ENOG50346XG">
    <property type="taxonomic scope" value="Bacteria"/>
</dbReference>
<dbReference type="Proteomes" id="UP000001572">
    <property type="component" value="Chromosome"/>
</dbReference>
<keyword evidence="2" id="KW-1185">Reference proteome</keyword>
<dbReference type="AlphaFoldDB" id="A6TMU5"/>